<proteinExistence type="inferred from homology"/>
<keyword evidence="3" id="KW-1133">Transmembrane helix</keyword>
<evidence type="ECO:0000313" key="4">
    <source>
        <dbReference type="EMBL" id="HGM46465.1"/>
    </source>
</evidence>
<dbReference type="InterPro" id="IPR000462">
    <property type="entry name" value="CDP-OH_P_trans"/>
</dbReference>
<evidence type="ECO:0000256" key="2">
    <source>
        <dbReference type="RuleBase" id="RU003750"/>
    </source>
</evidence>
<comment type="caution">
    <text evidence="4">The sequence shown here is derived from an EMBL/GenBank/DDBJ whole genome shotgun (WGS) entry which is preliminary data.</text>
</comment>
<keyword evidence="3" id="KW-0812">Transmembrane</keyword>
<dbReference type="PROSITE" id="PS00379">
    <property type="entry name" value="CDP_ALCOHOL_P_TRANSF"/>
    <property type="match status" value="1"/>
</dbReference>
<dbReference type="GO" id="GO:0008654">
    <property type="term" value="P:phospholipid biosynthetic process"/>
    <property type="evidence" value="ECO:0007669"/>
    <property type="project" value="InterPro"/>
</dbReference>
<gene>
    <name evidence="4" type="ORF">ENU21_01760</name>
</gene>
<dbReference type="InterPro" id="IPR043130">
    <property type="entry name" value="CDP-OH_PTrfase_TM_dom"/>
</dbReference>
<evidence type="ECO:0000256" key="3">
    <source>
        <dbReference type="SAM" id="Phobius"/>
    </source>
</evidence>
<organism evidence="4">
    <name type="scientific">Thermofilum pendens</name>
    <dbReference type="NCBI Taxonomy" id="2269"/>
    <lineage>
        <taxon>Archaea</taxon>
        <taxon>Thermoproteota</taxon>
        <taxon>Thermoprotei</taxon>
        <taxon>Thermofilales</taxon>
        <taxon>Thermofilaceae</taxon>
        <taxon>Thermofilum</taxon>
    </lineage>
</organism>
<reference evidence="4" key="1">
    <citation type="journal article" date="2020" name="mSystems">
        <title>Genome- and Community-Level Interaction Insights into Carbon Utilization and Element Cycling Functions of Hydrothermarchaeota in Hydrothermal Sediment.</title>
        <authorList>
            <person name="Zhou Z."/>
            <person name="Liu Y."/>
            <person name="Xu W."/>
            <person name="Pan J."/>
            <person name="Luo Z.H."/>
            <person name="Li M."/>
        </authorList>
    </citation>
    <scope>NUCLEOTIDE SEQUENCE</scope>
    <source>
        <strain evidence="4">SpSt-649</strain>
    </source>
</reference>
<keyword evidence="1 2" id="KW-0808">Transferase</keyword>
<dbReference type="GO" id="GO:0016020">
    <property type="term" value="C:membrane"/>
    <property type="evidence" value="ECO:0007669"/>
    <property type="project" value="InterPro"/>
</dbReference>
<protein>
    <submittedName>
        <fullName evidence="4">CDP-alcohol phosphatidyltransferase family protein</fullName>
    </submittedName>
</protein>
<dbReference type="GO" id="GO:0016780">
    <property type="term" value="F:phosphotransferase activity, for other substituted phosphate groups"/>
    <property type="evidence" value="ECO:0007669"/>
    <property type="project" value="InterPro"/>
</dbReference>
<dbReference type="AlphaFoldDB" id="A0A7C4H3R9"/>
<dbReference type="InterPro" id="IPR048254">
    <property type="entry name" value="CDP_ALCOHOL_P_TRANSF_CS"/>
</dbReference>
<comment type="similarity">
    <text evidence="2">Belongs to the CDP-alcohol phosphatidyltransferase class-I family.</text>
</comment>
<evidence type="ECO:0000256" key="1">
    <source>
        <dbReference type="ARBA" id="ARBA00022679"/>
    </source>
</evidence>
<accession>A0A7C4H3R9</accession>
<dbReference type="Gene3D" id="1.20.120.1760">
    <property type="match status" value="1"/>
</dbReference>
<feature type="transmembrane region" description="Helical" evidence="3">
    <location>
        <begin position="167"/>
        <end position="184"/>
    </location>
</feature>
<name>A0A7C4H3R9_THEPE</name>
<sequence>MLTRFKEKFAVILDWLYRLLEPLNLPPNAVTLAGLAACFAGYAALRLGFFELLVALFALSCLADALDGYIARKRNAASTFGAFLDSVTDRIEDAVFGIALYDIGLLSQHEAFFLITGFFMVSYARSRGESLGVPMAGVGFAERAERLVLIFLALLLSRFWWAAARATVLVLFAATYFTVLQRVAHAYKQLRVRRA</sequence>
<dbReference type="EMBL" id="DTBQ01000051">
    <property type="protein sequence ID" value="HGM46465.1"/>
    <property type="molecule type" value="Genomic_DNA"/>
</dbReference>
<keyword evidence="3" id="KW-0472">Membrane</keyword>
<dbReference type="Pfam" id="PF01066">
    <property type="entry name" value="CDP-OH_P_transf"/>
    <property type="match status" value="1"/>
</dbReference>